<dbReference type="Gene3D" id="3.50.50.60">
    <property type="entry name" value="FAD/NAD(P)-binding domain"/>
    <property type="match status" value="1"/>
</dbReference>
<evidence type="ECO:0008006" key="3">
    <source>
        <dbReference type="Google" id="ProtNLM"/>
    </source>
</evidence>
<sequence length="60" mass="6306">MPIASTDDFLHATVDYVIAGGGTARLVVAVRLSEDPNIVVGVIEAGDYHEQDPLVNVPGM</sequence>
<dbReference type="AlphaFoldDB" id="A0AAW0GAZ4"/>
<evidence type="ECO:0000313" key="2">
    <source>
        <dbReference type="Proteomes" id="UP001385951"/>
    </source>
</evidence>
<organism evidence="1 2">
    <name type="scientific">Cerrena zonata</name>
    <dbReference type="NCBI Taxonomy" id="2478898"/>
    <lineage>
        <taxon>Eukaryota</taxon>
        <taxon>Fungi</taxon>
        <taxon>Dikarya</taxon>
        <taxon>Basidiomycota</taxon>
        <taxon>Agaricomycotina</taxon>
        <taxon>Agaricomycetes</taxon>
        <taxon>Polyporales</taxon>
        <taxon>Cerrenaceae</taxon>
        <taxon>Cerrena</taxon>
    </lineage>
</organism>
<dbReference type="SUPFAM" id="SSF51905">
    <property type="entry name" value="FAD/NAD(P)-binding domain"/>
    <property type="match status" value="1"/>
</dbReference>
<dbReference type="Proteomes" id="UP001385951">
    <property type="component" value="Unassembled WGS sequence"/>
</dbReference>
<protein>
    <recommendedName>
        <fullName evidence="3">Glucose-methanol-choline oxidoreductase N-terminal domain-containing protein</fullName>
    </recommendedName>
</protein>
<reference evidence="1 2" key="1">
    <citation type="submission" date="2022-09" db="EMBL/GenBank/DDBJ databases">
        <authorList>
            <person name="Palmer J.M."/>
        </authorList>
    </citation>
    <scope>NUCLEOTIDE SEQUENCE [LARGE SCALE GENOMIC DNA]</scope>
    <source>
        <strain evidence="1 2">DSM 7382</strain>
    </source>
</reference>
<dbReference type="EMBL" id="JASBNA010000006">
    <property type="protein sequence ID" value="KAK7690598.1"/>
    <property type="molecule type" value="Genomic_DNA"/>
</dbReference>
<comment type="caution">
    <text evidence="1">The sequence shown here is derived from an EMBL/GenBank/DDBJ whole genome shotgun (WGS) entry which is preliminary data.</text>
</comment>
<gene>
    <name evidence="1" type="ORF">QCA50_005697</name>
</gene>
<evidence type="ECO:0000313" key="1">
    <source>
        <dbReference type="EMBL" id="KAK7690598.1"/>
    </source>
</evidence>
<name>A0AAW0GAZ4_9APHY</name>
<accession>A0AAW0GAZ4</accession>
<proteinExistence type="predicted"/>
<keyword evidence="2" id="KW-1185">Reference proteome</keyword>
<dbReference type="InterPro" id="IPR036188">
    <property type="entry name" value="FAD/NAD-bd_sf"/>
</dbReference>